<sequence length="281" mass="32831">MSHQAIWYMGLSVLFLILLALVFYKQRSMHTLLQFLVLVEMAYLIEAVIYIFLGSYLYHPKIIKYNTYYDSHLGAIASNMLAVPVAALILSVFQLSWVWIIMAVGLFAGIEWLFVELQLYTLHWWRIVYTVIGLLVYFPLSKIIYRRIIISLDGFLHSLFLFLCIGPLSGTLHFLPIMLFSNRIYTPGWYENPSYDTSAFSVVYYISICIIIVALVKMSRIQKWFKIVILLMVTVTVTFALKKVGILYSTVWWDSWYYILFPVALLNVAEAFSQRLYQGRR</sequence>
<feature type="transmembrane region" description="Helical" evidence="1">
    <location>
        <begin position="127"/>
        <end position="145"/>
    </location>
</feature>
<organism evidence="2 3">
    <name type="scientific">Paenibacillus oryzisoli</name>
    <dbReference type="NCBI Taxonomy" id="1850517"/>
    <lineage>
        <taxon>Bacteria</taxon>
        <taxon>Bacillati</taxon>
        <taxon>Bacillota</taxon>
        <taxon>Bacilli</taxon>
        <taxon>Bacillales</taxon>
        <taxon>Paenibacillaceae</taxon>
        <taxon>Paenibacillus</taxon>
    </lineage>
</organism>
<keyword evidence="1" id="KW-1133">Transmembrane helix</keyword>
<keyword evidence="3" id="KW-1185">Reference proteome</keyword>
<feature type="transmembrane region" description="Helical" evidence="1">
    <location>
        <begin position="199"/>
        <end position="216"/>
    </location>
</feature>
<keyword evidence="1" id="KW-0812">Transmembrane</keyword>
<feature type="transmembrane region" description="Helical" evidence="1">
    <location>
        <begin position="6"/>
        <end position="24"/>
    </location>
</feature>
<dbReference type="Proteomes" id="UP000078454">
    <property type="component" value="Unassembled WGS sequence"/>
</dbReference>
<feature type="transmembrane region" description="Helical" evidence="1">
    <location>
        <begin position="31"/>
        <end position="53"/>
    </location>
</feature>
<feature type="transmembrane region" description="Helical" evidence="1">
    <location>
        <begin position="255"/>
        <end position="272"/>
    </location>
</feature>
<name>A0A198A2D4_9BACL</name>
<evidence type="ECO:0000313" key="3">
    <source>
        <dbReference type="Proteomes" id="UP000078454"/>
    </source>
</evidence>
<keyword evidence="1" id="KW-0472">Membrane</keyword>
<dbReference type="EMBL" id="LYPB01000081">
    <property type="protein sequence ID" value="OAS15629.1"/>
    <property type="molecule type" value="Genomic_DNA"/>
</dbReference>
<dbReference type="AlphaFoldDB" id="A0A198A2D4"/>
<reference evidence="2 3" key="1">
    <citation type="submission" date="2016-05" db="EMBL/GenBank/DDBJ databases">
        <title>Paenibacillus sp. 1ZS3-15 nov., isolated from the rhizosphere soil.</title>
        <authorList>
            <person name="Zhang X.X."/>
            <person name="Zhang J."/>
        </authorList>
    </citation>
    <scope>NUCLEOTIDE SEQUENCE [LARGE SCALE GENOMIC DNA]</scope>
    <source>
        <strain evidence="2 3">1ZS3-15</strain>
    </source>
</reference>
<dbReference type="RefSeq" id="WP_068667905.1">
    <property type="nucleotide sequence ID" value="NZ_LYPB01000081.1"/>
</dbReference>
<accession>A0A198A2D4</accession>
<protein>
    <submittedName>
        <fullName evidence="2">Uncharacterized protein</fullName>
    </submittedName>
</protein>
<dbReference type="OrthoDB" id="1680238at2"/>
<feature type="transmembrane region" description="Helical" evidence="1">
    <location>
        <begin position="228"/>
        <end position="249"/>
    </location>
</feature>
<feature type="transmembrane region" description="Helical" evidence="1">
    <location>
        <begin position="73"/>
        <end position="90"/>
    </location>
</feature>
<feature type="transmembrane region" description="Helical" evidence="1">
    <location>
        <begin position="157"/>
        <end position="179"/>
    </location>
</feature>
<evidence type="ECO:0000313" key="2">
    <source>
        <dbReference type="EMBL" id="OAS15629.1"/>
    </source>
</evidence>
<feature type="transmembrane region" description="Helical" evidence="1">
    <location>
        <begin position="97"/>
        <end position="115"/>
    </location>
</feature>
<gene>
    <name evidence="2" type="ORF">A8708_03320</name>
</gene>
<proteinExistence type="predicted"/>
<evidence type="ECO:0000256" key="1">
    <source>
        <dbReference type="SAM" id="Phobius"/>
    </source>
</evidence>
<comment type="caution">
    <text evidence="2">The sequence shown here is derived from an EMBL/GenBank/DDBJ whole genome shotgun (WGS) entry which is preliminary data.</text>
</comment>